<proteinExistence type="predicted"/>
<reference evidence="2 3" key="1">
    <citation type="submission" date="2020-12" db="EMBL/GenBank/DDBJ databases">
        <title>Genome sequence of clinical Mycobacterium intracellulare strains.</title>
        <authorList>
            <person name="Tateishi Y."/>
            <person name="Matsumoto S."/>
            <person name="Fukushima Y."/>
            <person name="Nakajima C."/>
            <person name="Suzuki Y."/>
        </authorList>
    </citation>
    <scope>NUCLEOTIDE SEQUENCE [LARGE SCALE GENOMIC DNA]</scope>
    <source>
        <strain evidence="2 3">M018</strain>
    </source>
</reference>
<protein>
    <recommendedName>
        <fullName evidence="4">Secreted protein</fullName>
    </recommendedName>
</protein>
<evidence type="ECO:0000313" key="2">
    <source>
        <dbReference type="EMBL" id="BCP01975.1"/>
    </source>
</evidence>
<gene>
    <name evidence="2" type="ORF">MINTM018_47440</name>
</gene>
<evidence type="ECO:0008006" key="4">
    <source>
        <dbReference type="Google" id="ProtNLM"/>
    </source>
</evidence>
<dbReference type="Proteomes" id="UP000595205">
    <property type="component" value="Chromosome"/>
</dbReference>
<keyword evidence="1" id="KW-0732">Signal</keyword>
<organism evidence="2 3">
    <name type="scientific">Mycobacterium intracellulare</name>
    <dbReference type="NCBI Taxonomy" id="1767"/>
    <lineage>
        <taxon>Bacteria</taxon>
        <taxon>Bacillati</taxon>
        <taxon>Actinomycetota</taxon>
        <taxon>Actinomycetes</taxon>
        <taxon>Mycobacteriales</taxon>
        <taxon>Mycobacteriaceae</taxon>
        <taxon>Mycobacterium</taxon>
        <taxon>Mycobacterium avium complex (MAC)</taxon>
    </lineage>
</organism>
<evidence type="ECO:0000313" key="3">
    <source>
        <dbReference type="Proteomes" id="UP000595205"/>
    </source>
</evidence>
<name>A0A7R7RPW5_MYCIT</name>
<dbReference type="AlphaFoldDB" id="A0A7R7RPW5"/>
<evidence type="ECO:0000256" key="1">
    <source>
        <dbReference type="SAM" id="SignalP"/>
    </source>
</evidence>
<sequence length="211" mass="21356">MKGMGVTARRVRGTIALLALGAAAGLPAAGADPAAALPPMASSGSGPIIGGGSAAAQGIAQQLFSFGNPNVVQEVDGSDAAQFITSAAGATNPQLAGPFSLLRRALACQTDNSGFGARAYRRSDGQWGGAMLVAAKSATPSLDGLVGCVKTNWRRTAAGGETAMCNNGWTTPTSYDSRRGETYYILLAGTAADFCSDLNAKYKSDASAWPF</sequence>
<accession>A0A7R7RPW5</accession>
<dbReference type="EMBL" id="AP024255">
    <property type="protein sequence ID" value="BCP01975.1"/>
    <property type="molecule type" value="Genomic_DNA"/>
</dbReference>
<feature type="chain" id="PRO_5032576628" description="Secreted protein" evidence="1">
    <location>
        <begin position="32"/>
        <end position="211"/>
    </location>
</feature>
<feature type="signal peptide" evidence="1">
    <location>
        <begin position="1"/>
        <end position="31"/>
    </location>
</feature>